<evidence type="ECO:0000313" key="6">
    <source>
        <dbReference type="EMBL" id="KAD6455162.1"/>
    </source>
</evidence>
<dbReference type="InterPro" id="IPR027417">
    <property type="entry name" value="P-loop_NTPase"/>
</dbReference>
<dbReference type="InterPro" id="IPR044974">
    <property type="entry name" value="Disease_R_plants"/>
</dbReference>
<dbReference type="GO" id="GO:0006952">
    <property type="term" value="P:defense response"/>
    <property type="evidence" value="ECO:0007669"/>
    <property type="project" value="InterPro"/>
</dbReference>
<dbReference type="Gene3D" id="3.40.50.300">
    <property type="entry name" value="P-loop containing nucleotide triphosphate hydrolases"/>
    <property type="match status" value="1"/>
</dbReference>
<sequence>MVQQLLIRWANMPTTEATWEYKDEFELRSEASFLMEIVDTIYNKLDHKEVHLPLNMTGMWTRYKEINSWLDKHNLEFLAIYGMGGNGKTTLAKYIYDSVWKTFEYASFVEDIGGRCKERNDLLEVQKQLLKDILGGKKRKIPSVSRGTGKINTRSKIIITTRENTDNWFYFPYRRCQKYEMRLLNYDESLELLSRHAFGSKIPISGFEELVLQAVQYCEGNPLSLEVLGSSLFKKNTIPNWISQMNLLEKDIDARIQNMDYVIKILDPDYSAMSGIKTLVDSCLLSVSPDKKLMMHRLLQEMGRNIVRQESVKFPAKRSRIWLSNDSYKILSKGNGSKSIEGLALDMKMLLEQTSTFKACATVPPQALAATATHETPSQYSAPSCPTQSTSNGHNRPGYYQHRNGSGCGHNRNSNTTGPPTLGTPSQPPWASFPVSPQPPRLAFSRMKSFELRHAKLHNLLYLLLLPLINQPPPLTTLLLTNPFPIVAEDGDGINTSEEGVAVAAG</sequence>
<organism evidence="6 7">
    <name type="scientific">Mikania micrantha</name>
    <name type="common">bitter vine</name>
    <dbReference type="NCBI Taxonomy" id="192012"/>
    <lineage>
        <taxon>Eukaryota</taxon>
        <taxon>Viridiplantae</taxon>
        <taxon>Streptophyta</taxon>
        <taxon>Embryophyta</taxon>
        <taxon>Tracheophyta</taxon>
        <taxon>Spermatophyta</taxon>
        <taxon>Magnoliopsida</taxon>
        <taxon>eudicotyledons</taxon>
        <taxon>Gunneridae</taxon>
        <taxon>Pentapetalae</taxon>
        <taxon>asterids</taxon>
        <taxon>campanulids</taxon>
        <taxon>Asterales</taxon>
        <taxon>Asteraceae</taxon>
        <taxon>Asteroideae</taxon>
        <taxon>Heliantheae alliance</taxon>
        <taxon>Eupatorieae</taxon>
        <taxon>Mikania</taxon>
    </lineage>
</organism>
<keyword evidence="7" id="KW-1185">Reference proteome</keyword>
<dbReference type="InterPro" id="IPR058192">
    <property type="entry name" value="WHD_ROQ1-like"/>
</dbReference>
<evidence type="ECO:0000259" key="4">
    <source>
        <dbReference type="Pfam" id="PF00931"/>
    </source>
</evidence>
<evidence type="ECO:0000256" key="1">
    <source>
        <dbReference type="ARBA" id="ARBA00022614"/>
    </source>
</evidence>
<dbReference type="Proteomes" id="UP000326396">
    <property type="component" value="Linkage Group LG12"/>
</dbReference>
<dbReference type="AlphaFoldDB" id="A0A5N6PL14"/>
<dbReference type="InterPro" id="IPR042197">
    <property type="entry name" value="Apaf_helical"/>
</dbReference>
<dbReference type="Pfam" id="PF00931">
    <property type="entry name" value="NB-ARC"/>
    <property type="match status" value="1"/>
</dbReference>
<dbReference type="EMBL" id="SZYD01000004">
    <property type="protein sequence ID" value="KAD6455162.1"/>
    <property type="molecule type" value="Genomic_DNA"/>
</dbReference>
<keyword evidence="2" id="KW-0677">Repeat</keyword>
<evidence type="ECO:0008006" key="8">
    <source>
        <dbReference type="Google" id="ProtNLM"/>
    </source>
</evidence>
<feature type="domain" description="Disease resistance protein Roq1-like winged-helix" evidence="5">
    <location>
        <begin position="272"/>
        <end position="311"/>
    </location>
</feature>
<dbReference type="Pfam" id="PF23282">
    <property type="entry name" value="WHD_ROQ1"/>
    <property type="match status" value="1"/>
</dbReference>
<dbReference type="GO" id="GO:0043531">
    <property type="term" value="F:ADP binding"/>
    <property type="evidence" value="ECO:0007669"/>
    <property type="project" value="InterPro"/>
</dbReference>
<feature type="region of interest" description="Disordered" evidence="3">
    <location>
        <begin position="371"/>
        <end position="436"/>
    </location>
</feature>
<dbReference type="PANTHER" id="PTHR11017:SF307">
    <property type="entry name" value="TIR DOMAIN, P-LOOP CONTAINING NUCLEOSIDE TRIPHOSPHATE HYDROLASE"/>
    <property type="match status" value="1"/>
</dbReference>
<comment type="caution">
    <text evidence="6">The sequence shown here is derived from an EMBL/GenBank/DDBJ whole genome shotgun (WGS) entry which is preliminary data.</text>
</comment>
<dbReference type="PANTHER" id="PTHR11017">
    <property type="entry name" value="LEUCINE-RICH REPEAT-CONTAINING PROTEIN"/>
    <property type="match status" value="1"/>
</dbReference>
<reference evidence="6 7" key="1">
    <citation type="submission" date="2019-05" db="EMBL/GenBank/DDBJ databases">
        <title>Mikania micrantha, genome provides insights into the molecular mechanism of rapid growth.</title>
        <authorList>
            <person name="Liu B."/>
        </authorList>
    </citation>
    <scope>NUCLEOTIDE SEQUENCE [LARGE SCALE GENOMIC DNA]</scope>
    <source>
        <strain evidence="6">NLD-2019</strain>
        <tissue evidence="6">Leaf</tissue>
    </source>
</reference>
<feature type="compositionally biased region" description="Polar residues" evidence="3">
    <location>
        <begin position="373"/>
        <end position="394"/>
    </location>
</feature>
<evidence type="ECO:0000259" key="5">
    <source>
        <dbReference type="Pfam" id="PF23282"/>
    </source>
</evidence>
<keyword evidence="1" id="KW-0433">Leucine-rich repeat</keyword>
<evidence type="ECO:0000256" key="2">
    <source>
        <dbReference type="ARBA" id="ARBA00022737"/>
    </source>
</evidence>
<feature type="compositionally biased region" description="Polar residues" evidence="3">
    <location>
        <begin position="411"/>
        <end position="425"/>
    </location>
</feature>
<dbReference type="SUPFAM" id="SSF52540">
    <property type="entry name" value="P-loop containing nucleoside triphosphate hydrolases"/>
    <property type="match status" value="1"/>
</dbReference>
<accession>A0A5N6PL14</accession>
<evidence type="ECO:0000256" key="3">
    <source>
        <dbReference type="SAM" id="MobiDB-lite"/>
    </source>
</evidence>
<evidence type="ECO:0000313" key="7">
    <source>
        <dbReference type="Proteomes" id="UP000326396"/>
    </source>
</evidence>
<name>A0A5N6PL14_9ASTR</name>
<proteinExistence type="predicted"/>
<dbReference type="Gene3D" id="1.10.8.430">
    <property type="entry name" value="Helical domain of apoptotic protease-activating factors"/>
    <property type="match status" value="1"/>
</dbReference>
<dbReference type="PRINTS" id="PR00364">
    <property type="entry name" value="DISEASERSIST"/>
</dbReference>
<dbReference type="InterPro" id="IPR002182">
    <property type="entry name" value="NB-ARC"/>
</dbReference>
<feature type="domain" description="NB-ARC" evidence="4">
    <location>
        <begin position="64"/>
        <end position="111"/>
    </location>
</feature>
<dbReference type="OrthoDB" id="1357022at2759"/>
<gene>
    <name evidence="6" type="ORF">E3N88_09868</name>
</gene>
<protein>
    <recommendedName>
        <fullName evidence="8">NB-ARC domain-containing protein</fullName>
    </recommendedName>
</protein>